<proteinExistence type="predicted"/>
<dbReference type="AlphaFoldDB" id="A0A2I0IP00"/>
<comment type="caution">
    <text evidence="2">The sequence shown here is derived from an EMBL/GenBank/DDBJ whole genome shotgun (WGS) entry which is preliminary data.</text>
</comment>
<feature type="compositionally biased region" description="Basic and acidic residues" evidence="1">
    <location>
        <begin position="39"/>
        <end position="52"/>
    </location>
</feature>
<evidence type="ECO:0000313" key="2">
    <source>
        <dbReference type="EMBL" id="PKI45729.1"/>
    </source>
</evidence>
<organism evidence="2 3">
    <name type="scientific">Punica granatum</name>
    <name type="common">Pomegranate</name>
    <dbReference type="NCBI Taxonomy" id="22663"/>
    <lineage>
        <taxon>Eukaryota</taxon>
        <taxon>Viridiplantae</taxon>
        <taxon>Streptophyta</taxon>
        <taxon>Embryophyta</taxon>
        <taxon>Tracheophyta</taxon>
        <taxon>Spermatophyta</taxon>
        <taxon>Magnoliopsida</taxon>
        <taxon>eudicotyledons</taxon>
        <taxon>Gunneridae</taxon>
        <taxon>Pentapetalae</taxon>
        <taxon>rosids</taxon>
        <taxon>malvids</taxon>
        <taxon>Myrtales</taxon>
        <taxon>Lythraceae</taxon>
        <taxon>Punica</taxon>
    </lineage>
</organism>
<keyword evidence="3" id="KW-1185">Reference proteome</keyword>
<feature type="region of interest" description="Disordered" evidence="1">
    <location>
        <begin position="37"/>
        <end position="58"/>
    </location>
</feature>
<accession>A0A2I0IP00</accession>
<reference evidence="2 3" key="1">
    <citation type="submission" date="2017-11" db="EMBL/GenBank/DDBJ databases">
        <title>De-novo sequencing of pomegranate (Punica granatum L.) genome.</title>
        <authorList>
            <person name="Akparov Z."/>
            <person name="Amiraslanov A."/>
            <person name="Hajiyeva S."/>
            <person name="Abbasov M."/>
            <person name="Kaur K."/>
            <person name="Hamwieh A."/>
            <person name="Solovyev V."/>
            <person name="Salamov A."/>
            <person name="Braich B."/>
            <person name="Kosarev P."/>
            <person name="Mahmoud A."/>
            <person name="Hajiyev E."/>
            <person name="Babayeva S."/>
            <person name="Izzatullayeva V."/>
            <person name="Mammadov A."/>
            <person name="Mammadov A."/>
            <person name="Sharifova S."/>
            <person name="Ojaghi J."/>
            <person name="Eynullazada K."/>
            <person name="Bayramov B."/>
            <person name="Abdulazimova A."/>
            <person name="Shahmuradov I."/>
        </authorList>
    </citation>
    <scope>NUCLEOTIDE SEQUENCE [LARGE SCALE GENOMIC DNA]</scope>
    <source>
        <strain evidence="3">cv. AG2017</strain>
        <tissue evidence="2">Leaf</tissue>
    </source>
</reference>
<evidence type="ECO:0000256" key="1">
    <source>
        <dbReference type="SAM" id="MobiDB-lite"/>
    </source>
</evidence>
<gene>
    <name evidence="2" type="ORF">CRG98_033862</name>
</gene>
<protein>
    <submittedName>
        <fullName evidence="2">Uncharacterized protein</fullName>
    </submittedName>
</protein>
<evidence type="ECO:0000313" key="3">
    <source>
        <dbReference type="Proteomes" id="UP000233551"/>
    </source>
</evidence>
<name>A0A2I0IP00_PUNGR</name>
<sequence length="58" mass="6982">MATRVRVHVRQELRRRLARWSRRERASSFLYHAAKWKGKGRESSDMSEHVEQNDNVSE</sequence>
<dbReference type="Proteomes" id="UP000233551">
    <property type="component" value="Unassembled WGS sequence"/>
</dbReference>
<dbReference type="EMBL" id="PGOL01002701">
    <property type="protein sequence ID" value="PKI45729.1"/>
    <property type="molecule type" value="Genomic_DNA"/>
</dbReference>